<sequence>MYLIVEFVGEGSTGPVAKSWYSDGHSWWPPYKDLDRLLKSVRLMEAPQPDKGWTKHQARILHESASFDNISKKWKRACYTSDISESEHSIKRIHKKKTFSSDDELHETPNKKVKMNRDKNPPTPKIQPAPKVPPAPKPPAPLKYIKTKGPVVRPLLTTSKAVNSFSNSFVNHHQRAMEKPEQARFETFPSCQVPSLSAPDVPVSFSQADEPQDHWGGHSPDIQENAFSLLRPSSSKQERTQHRQLETWEEHPSITQENKFSALRLSQDQRLSTTQQGKMQTVPVSLSNENEQEDAWDEHPSNFQENTISEQRSSSTHQPRTNSASGVRRWSCITNQCTPVERTILEALNELDMKINHLTSVVQSLAANNRSSAPVVDSEDEVFPLTTMEELDKLERKLSEKAMMQKMVNRLSISGGHTLKKTIWRICSKVFGPVAKQLNWCGRGEKRGIRKTNLGALLIGAAMKNPVLPSPTEAEAEKHIKDYLRLAPGRMPC</sequence>
<feature type="region of interest" description="Disordered" evidence="1">
    <location>
        <begin position="97"/>
        <end position="141"/>
    </location>
</feature>
<feature type="compositionally biased region" description="Basic and acidic residues" evidence="1">
    <location>
        <begin position="106"/>
        <end position="120"/>
    </location>
</feature>
<evidence type="ECO:0000313" key="3">
    <source>
        <dbReference type="Proteomes" id="UP000515129"/>
    </source>
</evidence>
<protein>
    <submittedName>
        <fullName evidence="4 5">Uncharacterized protein LOC113073817 isoform X2</fullName>
    </submittedName>
</protein>
<accession>A0A6P6N084</accession>
<evidence type="ECO:0000259" key="2">
    <source>
        <dbReference type="Pfam" id="PF16064"/>
    </source>
</evidence>
<dbReference type="AlphaFoldDB" id="A0A6P6N084"/>
<dbReference type="Proteomes" id="UP000515129">
    <property type="component" value="Chromosome 5"/>
</dbReference>
<feature type="compositionally biased region" description="Basic and acidic residues" evidence="1">
    <location>
        <begin position="236"/>
        <end position="252"/>
    </location>
</feature>
<dbReference type="GeneID" id="113073817"/>
<reference evidence="4 5" key="1">
    <citation type="submission" date="2025-04" db="UniProtKB">
        <authorList>
            <consortium name="RefSeq"/>
        </authorList>
    </citation>
    <scope>IDENTIFICATION</scope>
    <source>
        <strain evidence="4 5">Wakin</strain>
        <tissue evidence="4 5">Muscle</tissue>
    </source>
</reference>
<dbReference type="PANTHER" id="PTHR34153:SF2">
    <property type="entry name" value="SI:CH211-262H13.3-RELATED"/>
    <property type="match status" value="1"/>
</dbReference>
<feature type="domain" description="DUF4806" evidence="2">
    <location>
        <begin position="382"/>
        <end position="451"/>
    </location>
</feature>
<feature type="compositionally biased region" description="Pro residues" evidence="1">
    <location>
        <begin position="121"/>
        <end position="141"/>
    </location>
</feature>
<organism evidence="3 5">
    <name type="scientific">Carassius auratus</name>
    <name type="common">Goldfish</name>
    <dbReference type="NCBI Taxonomy" id="7957"/>
    <lineage>
        <taxon>Eukaryota</taxon>
        <taxon>Metazoa</taxon>
        <taxon>Chordata</taxon>
        <taxon>Craniata</taxon>
        <taxon>Vertebrata</taxon>
        <taxon>Euteleostomi</taxon>
        <taxon>Actinopterygii</taxon>
        <taxon>Neopterygii</taxon>
        <taxon>Teleostei</taxon>
        <taxon>Ostariophysi</taxon>
        <taxon>Cypriniformes</taxon>
        <taxon>Cyprinidae</taxon>
        <taxon>Cyprininae</taxon>
        <taxon>Carassius</taxon>
    </lineage>
</organism>
<name>A0A6P6N084_CARAU</name>
<proteinExistence type="predicted"/>
<evidence type="ECO:0000256" key="1">
    <source>
        <dbReference type="SAM" id="MobiDB-lite"/>
    </source>
</evidence>
<evidence type="ECO:0000313" key="5">
    <source>
        <dbReference type="RefSeq" id="XP_026102375.1"/>
    </source>
</evidence>
<evidence type="ECO:0000313" key="4">
    <source>
        <dbReference type="RefSeq" id="XP_026102368.1"/>
    </source>
</evidence>
<feature type="region of interest" description="Disordered" evidence="1">
    <location>
        <begin position="307"/>
        <end position="327"/>
    </location>
</feature>
<feature type="compositionally biased region" description="Polar residues" evidence="1">
    <location>
        <begin position="307"/>
        <end position="325"/>
    </location>
</feature>
<dbReference type="PANTHER" id="PTHR34153">
    <property type="entry name" value="SI:CH211-262H13.3-RELATED-RELATED"/>
    <property type="match status" value="1"/>
</dbReference>
<dbReference type="InterPro" id="IPR032071">
    <property type="entry name" value="DUF4806"/>
</dbReference>
<dbReference type="RefSeq" id="XP_026102368.1">
    <property type="nucleotide sequence ID" value="XM_026246583.1"/>
</dbReference>
<keyword evidence="3" id="KW-1185">Reference proteome</keyword>
<dbReference type="RefSeq" id="XP_026102375.1">
    <property type="nucleotide sequence ID" value="XM_026246590.1"/>
</dbReference>
<gene>
    <name evidence="4 5" type="primary">LOC113073817</name>
</gene>
<dbReference type="Pfam" id="PF16064">
    <property type="entry name" value="DUF4806"/>
    <property type="match status" value="1"/>
</dbReference>
<feature type="region of interest" description="Disordered" evidence="1">
    <location>
        <begin position="230"/>
        <end position="254"/>
    </location>
</feature>